<sequence>MWELILSECNLTSETPQLAQMRAELVSIGEKERILRERSADREAYRYLLDAHRLITRASLLGEQVLNISPQEGGKDGQLAA</sequence>
<keyword evidence="2" id="KW-1185">Reference proteome</keyword>
<proteinExistence type="predicted"/>
<dbReference type="OrthoDB" id="8254386at2"/>
<evidence type="ECO:0000313" key="1">
    <source>
        <dbReference type="EMBL" id="PJG51838.1"/>
    </source>
</evidence>
<gene>
    <name evidence="1" type="ORF">CVM73_28850</name>
</gene>
<protein>
    <submittedName>
        <fullName evidence="1">Uncharacterized protein</fullName>
    </submittedName>
</protein>
<dbReference type="Proteomes" id="UP000231194">
    <property type="component" value="Unassembled WGS sequence"/>
</dbReference>
<evidence type="ECO:0000313" key="2">
    <source>
        <dbReference type="Proteomes" id="UP000231194"/>
    </source>
</evidence>
<reference evidence="1 2" key="1">
    <citation type="submission" date="2017-11" db="EMBL/GenBank/DDBJ databases">
        <title>Bradyrhizobium forestalis sp. nov., an efficient nitrogen-fixing bacterium isolated from nodules of forest legume species in the Amazon.</title>
        <authorList>
            <person name="Costa E.M."/>
            <person name="Guimaraes A."/>
            <person name="Carvalho T.S."/>
            <person name="Rodrigues T.L."/>
            <person name="Ribeiro P.R.A."/>
            <person name="Lebbe L."/>
            <person name="Willems A."/>
            <person name="Moreira F.M.S."/>
        </authorList>
    </citation>
    <scope>NUCLEOTIDE SEQUENCE [LARGE SCALE GENOMIC DNA]</scope>
    <source>
        <strain evidence="1 2">INPA54B</strain>
    </source>
</reference>
<name>A0A2M8R1Z6_9BRAD</name>
<organism evidence="1 2">
    <name type="scientific">Bradyrhizobium forestalis</name>
    <dbReference type="NCBI Taxonomy" id="1419263"/>
    <lineage>
        <taxon>Bacteria</taxon>
        <taxon>Pseudomonadati</taxon>
        <taxon>Pseudomonadota</taxon>
        <taxon>Alphaproteobacteria</taxon>
        <taxon>Hyphomicrobiales</taxon>
        <taxon>Nitrobacteraceae</taxon>
        <taxon>Bradyrhizobium</taxon>
    </lineage>
</organism>
<comment type="caution">
    <text evidence="1">The sequence shown here is derived from an EMBL/GenBank/DDBJ whole genome shotgun (WGS) entry which is preliminary data.</text>
</comment>
<dbReference type="AlphaFoldDB" id="A0A2M8R1Z6"/>
<accession>A0A2M8R1Z6</accession>
<dbReference type="EMBL" id="PGVG01000031">
    <property type="protein sequence ID" value="PJG51838.1"/>
    <property type="molecule type" value="Genomic_DNA"/>
</dbReference>
<dbReference type="RefSeq" id="WP_100235160.1">
    <property type="nucleotide sequence ID" value="NZ_PGVG01000031.1"/>
</dbReference>